<protein>
    <submittedName>
        <fullName evidence="1">Uncharacterized protein</fullName>
    </submittedName>
</protein>
<proteinExistence type="predicted"/>
<gene>
    <name evidence="1" type="ORF">CEXT_112631</name>
</gene>
<dbReference type="AlphaFoldDB" id="A0AAV4NVW2"/>
<evidence type="ECO:0000313" key="1">
    <source>
        <dbReference type="EMBL" id="GIX87779.1"/>
    </source>
</evidence>
<organism evidence="1 2">
    <name type="scientific">Caerostris extrusa</name>
    <name type="common">Bark spider</name>
    <name type="synonym">Caerostris bankana</name>
    <dbReference type="NCBI Taxonomy" id="172846"/>
    <lineage>
        <taxon>Eukaryota</taxon>
        <taxon>Metazoa</taxon>
        <taxon>Ecdysozoa</taxon>
        <taxon>Arthropoda</taxon>
        <taxon>Chelicerata</taxon>
        <taxon>Arachnida</taxon>
        <taxon>Araneae</taxon>
        <taxon>Araneomorphae</taxon>
        <taxon>Entelegynae</taxon>
        <taxon>Araneoidea</taxon>
        <taxon>Araneidae</taxon>
        <taxon>Caerostris</taxon>
    </lineage>
</organism>
<name>A0AAV4NVW2_CAEEX</name>
<sequence>MQDGALQHLSFCLNRGYVRPPQLTLMPFSTWSLFSGDFARCSVHLIVNPKRPVGRARLPSRVKQSPMQPDSQPFIISKSLNCYQQYKVKEMSIDLQPFYPLSPMYPIYSDLTPIPCMRLLKCTRIVQGNISHFNDLASLQTLKSCVFGPNVSDNLIPYLYCNGYPLNSRAFTERYGK</sequence>
<comment type="caution">
    <text evidence="1">The sequence shown here is derived from an EMBL/GenBank/DDBJ whole genome shotgun (WGS) entry which is preliminary data.</text>
</comment>
<accession>A0AAV4NVW2</accession>
<evidence type="ECO:0000313" key="2">
    <source>
        <dbReference type="Proteomes" id="UP001054945"/>
    </source>
</evidence>
<keyword evidence="2" id="KW-1185">Reference proteome</keyword>
<dbReference type="Proteomes" id="UP001054945">
    <property type="component" value="Unassembled WGS sequence"/>
</dbReference>
<reference evidence="1 2" key="1">
    <citation type="submission" date="2021-06" db="EMBL/GenBank/DDBJ databases">
        <title>Caerostris extrusa draft genome.</title>
        <authorList>
            <person name="Kono N."/>
            <person name="Arakawa K."/>
        </authorList>
    </citation>
    <scope>NUCLEOTIDE SEQUENCE [LARGE SCALE GENOMIC DNA]</scope>
</reference>
<dbReference type="EMBL" id="BPLR01021265">
    <property type="protein sequence ID" value="GIX87779.1"/>
    <property type="molecule type" value="Genomic_DNA"/>
</dbReference>